<dbReference type="AlphaFoldDB" id="A0A139AGJ5"/>
<dbReference type="Proteomes" id="UP000070544">
    <property type="component" value="Unassembled WGS sequence"/>
</dbReference>
<evidence type="ECO:0000313" key="3">
    <source>
        <dbReference type="Proteomes" id="UP000070544"/>
    </source>
</evidence>
<evidence type="ECO:0000259" key="1">
    <source>
        <dbReference type="PROSITE" id="PS50181"/>
    </source>
</evidence>
<dbReference type="PROSITE" id="PS50181">
    <property type="entry name" value="FBOX"/>
    <property type="match status" value="1"/>
</dbReference>
<proteinExistence type="predicted"/>
<reference evidence="2 3" key="1">
    <citation type="journal article" date="2015" name="Genome Biol. Evol.">
        <title>Phylogenomic analyses indicate that early fungi evolved digesting cell walls of algal ancestors of land plants.</title>
        <authorList>
            <person name="Chang Y."/>
            <person name="Wang S."/>
            <person name="Sekimoto S."/>
            <person name="Aerts A.L."/>
            <person name="Choi C."/>
            <person name="Clum A."/>
            <person name="LaButti K.M."/>
            <person name="Lindquist E.A."/>
            <person name="Yee Ngan C."/>
            <person name="Ohm R.A."/>
            <person name="Salamov A.A."/>
            <person name="Grigoriev I.V."/>
            <person name="Spatafora J.W."/>
            <person name="Berbee M.L."/>
        </authorList>
    </citation>
    <scope>NUCLEOTIDE SEQUENCE [LARGE SCALE GENOMIC DNA]</scope>
    <source>
        <strain evidence="2 3">JEL478</strain>
    </source>
</reference>
<feature type="domain" description="F-box" evidence="1">
    <location>
        <begin position="1"/>
        <end position="66"/>
    </location>
</feature>
<organism evidence="2 3">
    <name type="scientific">Gonapodya prolifera (strain JEL478)</name>
    <name type="common">Monoblepharis prolifera</name>
    <dbReference type="NCBI Taxonomy" id="1344416"/>
    <lineage>
        <taxon>Eukaryota</taxon>
        <taxon>Fungi</taxon>
        <taxon>Fungi incertae sedis</taxon>
        <taxon>Chytridiomycota</taxon>
        <taxon>Chytridiomycota incertae sedis</taxon>
        <taxon>Monoblepharidomycetes</taxon>
        <taxon>Monoblepharidales</taxon>
        <taxon>Gonapodyaceae</taxon>
        <taxon>Gonapodya</taxon>
    </lineage>
</organism>
<dbReference type="InterPro" id="IPR001810">
    <property type="entry name" value="F-box_dom"/>
</dbReference>
<evidence type="ECO:0000313" key="2">
    <source>
        <dbReference type="EMBL" id="KXS15533.1"/>
    </source>
</evidence>
<sequence length="331" mass="38139">MSLNALPNETLLAIFERLPPQFLLTSIVRIARRYRHLVAQLFRPDGRPGILFDIKILGNEQVWKRTFVGFRAQMQFFPRFVVSADGRRNVVGTLEIGIDRFRHNMDKMDFRALANQVGAFGHISFVDINKIDVHVIRTMLSPLRIAIWITDPVCNPKELVINHEHTLQAVYCLAGGKPTLLREVNESRNTIWSDYFYAIPRLSAALPTLKRFKIGQHIPWETLADARKAEESAVANSLRELDLHIRYPSRKIDIDDKFLRSIATSLCIMFPHIQVLYLRLSVLHYRQTMHPAAFAAFTANQLAHRVVFTIVESNKGRVSYLDSLLKRKVTR</sequence>
<keyword evidence="3" id="KW-1185">Reference proteome</keyword>
<dbReference type="EMBL" id="KQ965761">
    <property type="protein sequence ID" value="KXS15533.1"/>
    <property type="molecule type" value="Genomic_DNA"/>
</dbReference>
<accession>A0A139AGJ5</accession>
<dbReference type="OrthoDB" id="10011075at2759"/>
<protein>
    <recommendedName>
        <fullName evidence="1">F-box domain-containing protein</fullName>
    </recommendedName>
</protein>
<gene>
    <name evidence="2" type="ORF">M427DRAFT_32226</name>
</gene>
<name>A0A139AGJ5_GONPJ</name>